<evidence type="ECO:0000259" key="3">
    <source>
        <dbReference type="PROSITE" id="PS01186"/>
    </source>
</evidence>
<keyword evidence="1" id="KW-1133">Transmembrane helix</keyword>
<keyword evidence="5" id="KW-1185">Reference proteome</keyword>
<dbReference type="OrthoDB" id="5860263at2759"/>
<dbReference type="PROSITE" id="PS00022">
    <property type="entry name" value="EGF_1"/>
    <property type="match status" value="1"/>
</dbReference>
<evidence type="ECO:0000313" key="4">
    <source>
        <dbReference type="EMBL" id="KJH41104.1"/>
    </source>
</evidence>
<dbReference type="PROSITE" id="PS01186">
    <property type="entry name" value="EGF_2"/>
    <property type="match status" value="1"/>
</dbReference>
<accession>A0A0D8XBR5</accession>
<sequence length="189" mass="21179">MFITMKCFASEHILHLRDPPLNAVLISVSVNSTVIIRCERPPELPNVNWLHNGNVLNKKHLVLSEDEYVFLGSMSASLRLRGEDDVILPLGFRFCLKFENAACDQARACMVDGVGKTSCICYPGWGGKSCNQPRGLQKANVINAPACPYWRPVVALMVFISCVVILLTCVYNLQMKRSNRNLRLLRNGE</sequence>
<keyword evidence="1" id="KW-0812">Transmembrane</keyword>
<protein>
    <recommendedName>
        <fullName evidence="2 3">EGF-like domain-containing protein</fullName>
    </recommendedName>
</protein>
<reference evidence="4 5" key="1">
    <citation type="submission" date="2013-11" db="EMBL/GenBank/DDBJ databases">
        <title>Draft genome of the bovine lungworm Dictyocaulus viviparus.</title>
        <authorList>
            <person name="Mitreva M."/>
        </authorList>
    </citation>
    <scope>NUCLEOTIDE SEQUENCE [LARGE SCALE GENOMIC DNA]</scope>
    <source>
        <strain evidence="4 5">HannoverDv2000</strain>
    </source>
</reference>
<keyword evidence="1" id="KW-0472">Membrane</keyword>
<organism evidence="4 5">
    <name type="scientific">Dictyocaulus viviparus</name>
    <name type="common">Bovine lungworm</name>
    <dbReference type="NCBI Taxonomy" id="29172"/>
    <lineage>
        <taxon>Eukaryota</taxon>
        <taxon>Metazoa</taxon>
        <taxon>Ecdysozoa</taxon>
        <taxon>Nematoda</taxon>
        <taxon>Chromadorea</taxon>
        <taxon>Rhabditida</taxon>
        <taxon>Rhabditina</taxon>
        <taxon>Rhabditomorpha</taxon>
        <taxon>Strongyloidea</taxon>
        <taxon>Metastrongylidae</taxon>
        <taxon>Dictyocaulus</taxon>
    </lineage>
</organism>
<dbReference type="InterPro" id="IPR000742">
    <property type="entry name" value="EGF"/>
</dbReference>
<gene>
    <name evidence="4" type="ORF">DICVIV_12929</name>
</gene>
<feature type="transmembrane region" description="Helical" evidence="1">
    <location>
        <begin position="149"/>
        <end position="173"/>
    </location>
</feature>
<reference evidence="5" key="2">
    <citation type="journal article" date="2016" name="Sci. Rep.">
        <title>Dictyocaulus viviparus genome, variome and transcriptome elucidate lungworm biology and support future intervention.</title>
        <authorList>
            <person name="McNulty S.N."/>
            <person name="Strube C."/>
            <person name="Rosa B.A."/>
            <person name="Martin J.C."/>
            <person name="Tyagi R."/>
            <person name="Choi Y.J."/>
            <person name="Wang Q."/>
            <person name="Hallsworth Pepin K."/>
            <person name="Zhang X."/>
            <person name="Ozersky P."/>
            <person name="Wilson R.K."/>
            <person name="Sternberg P.W."/>
            <person name="Gasser R.B."/>
            <person name="Mitreva M."/>
        </authorList>
    </citation>
    <scope>NUCLEOTIDE SEQUENCE [LARGE SCALE GENOMIC DNA]</scope>
    <source>
        <strain evidence="5">HannoverDv2000</strain>
    </source>
</reference>
<evidence type="ECO:0000313" key="5">
    <source>
        <dbReference type="Proteomes" id="UP000053766"/>
    </source>
</evidence>
<evidence type="ECO:0000256" key="1">
    <source>
        <dbReference type="SAM" id="Phobius"/>
    </source>
</evidence>
<dbReference type="EMBL" id="KN716904">
    <property type="protein sequence ID" value="KJH41104.1"/>
    <property type="molecule type" value="Genomic_DNA"/>
</dbReference>
<proteinExistence type="predicted"/>
<dbReference type="AlphaFoldDB" id="A0A0D8XBR5"/>
<evidence type="ECO:0000259" key="2">
    <source>
        <dbReference type="PROSITE" id="PS00022"/>
    </source>
</evidence>
<dbReference type="Proteomes" id="UP000053766">
    <property type="component" value="Unassembled WGS sequence"/>
</dbReference>
<dbReference type="STRING" id="29172.A0A0D8XBR5"/>
<feature type="domain" description="EGF-like" evidence="2 3">
    <location>
        <begin position="119"/>
        <end position="130"/>
    </location>
</feature>
<name>A0A0D8XBR5_DICVI</name>